<dbReference type="Proteomes" id="UP000831684">
    <property type="component" value="Chromosome"/>
</dbReference>
<keyword evidence="1" id="KW-1133">Transmembrane helix</keyword>
<dbReference type="KEGG" id="apol:K9D25_06915"/>
<feature type="transmembrane region" description="Helical" evidence="1">
    <location>
        <begin position="16"/>
        <end position="39"/>
    </location>
</feature>
<gene>
    <name evidence="2" type="ORF">K9D25_06915</name>
</gene>
<evidence type="ECO:0000313" key="3">
    <source>
        <dbReference type="Proteomes" id="UP000831684"/>
    </source>
</evidence>
<dbReference type="AlphaFoldDB" id="A0A9E7D7Q8"/>
<keyword evidence="1" id="KW-0812">Transmembrane</keyword>
<evidence type="ECO:0000313" key="2">
    <source>
        <dbReference type="EMBL" id="UOK72426.1"/>
    </source>
</evidence>
<reference evidence="2" key="1">
    <citation type="submission" date="2021-09" db="EMBL/GenBank/DDBJ databases">
        <title>Network and meta-omics reveal the key degrader and cooperation patterns in an efficient 1,4-dioxane-degrading microbial community.</title>
        <authorList>
            <person name="Dai C."/>
        </authorList>
    </citation>
    <scope>NUCLEOTIDE SEQUENCE</scope>
    <source>
        <strain evidence="2">ZM13</strain>
    </source>
</reference>
<sequence length="61" mass="6758">MNPFIREGNPWPQRTALSFALGLIAAIAVIWFINSFFVLDDENPRSSLSQPQPALTRSAAL</sequence>
<keyword evidence="1" id="KW-0472">Membrane</keyword>
<proteinExistence type="predicted"/>
<name>A0A9E7D7Q8_9HYPH</name>
<evidence type="ECO:0000256" key="1">
    <source>
        <dbReference type="SAM" id="Phobius"/>
    </source>
</evidence>
<dbReference type="RefSeq" id="WP_244450125.1">
    <property type="nucleotide sequence ID" value="NZ_CP083239.1"/>
</dbReference>
<protein>
    <submittedName>
        <fullName evidence="2">Uncharacterized protein</fullName>
    </submittedName>
</protein>
<organism evidence="2 3">
    <name type="scientific">Ancylobacter polymorphus</name>
    <dbReference type="NCBI Taxonomy" id="223390"/>
    <lineage>
        <taxon>Bacteria</taxon>
        <taxon>Pseudomonadati</taxon>
        <taxon>Pseudomonadota</taxon>
        <taxon>Alphaproteobacteria</taxon>
        <taxon>Hyphomicrobiales</taxon>
        <taxon>Xanthobacteraceae</taxon>
        <taxon>Ancylobacter</taxon>
    </lineage>
</organism>
<accession>A0A9E7D7Q8</accession>
<dbReference type="EMBL" id="CP083239">
    <property type="protein sequence ID" value="UOK72426.1"/>
    <property type="molecule type" value="Genomic_DNA"/>
</dbReference>